<name>A0A5J4YG02_PORPP</name>
<dbReference type="AlphaFoldDB" id="A0A5J4YG02"/>
<dbReference type="GO" id="GO:0005737">
    <property type="term" value="C:cytoplasm"/>
    <property type="evidence" value="ECO:0007669"/>
    <property type="project" value="TreeGrafter"/>
</dbReference>
<dbReference type="Gene3D" id="1.10.287.110">
    <property type="entry name" value="DnaJ domain"/>
    <property type="match status" value="1"/>
</dbReference>
<dbReference type="InterPro" id="IPR001623">
    <property type="entry name" value="DnaJ_domain"/>
</dbReference>
<sequence length="180" mass="20488">MGNMVGLFYKNLGKSHGLDHEFNRAFQHHSRVKSRYQGQGSQSAPGSGNAWNQHHQQPGQQAKQEGRQAEQHQAKQRQGRRQEQDQKASNSTSEDEHTRWQAHFEGVIRMPADPYAVLGLDRNATNEQIKWRYRQLAKMTHPDTVQSPVEKAVAEGNFKLVSRAYEQLRASRGIGDASMK</sequence>
<dbReference type="PROSITE" id="PS50076">
    <property type="entry name" value="DNAJ_2"/>
    <property type="match status" value="1"/>
</dbReference>
<dbReference type="Pfam" id="PF00226">
    <property type="entry name" value="DnaJ"/>
    <property type="match status" value="1"/>
</dbReference>
<protein>
    <submittedName>
        <fullName evidence="3">Chaperone protein DnaJ</fullName>
    </submittedName>
</protein>
<dbReference type="EMBL" id="VRMN01000027">
    <property type="protein sequence ID" value="KAA8490446.1"/>
    <property type="molecule type" value="Genomic_DNA"/>
</dbReference>
<dbReference type="PANTHER" id="PTHR43096:SF10">
    <property type="entry name" value="CHAPERONE PROTEIN DNAJ A6, CHLOROPLASTIC"/>
    <property type="match status" value="1"/>
</dbReference>
<organism evidence="3 4">
    <name type="scientific">Porphyridium purpureum</name>
    <name type="common">Red alga</name>
    <name type="synonym">Porphyridium cruentum</name>
    <dbReference type="NCBI Taxonomy" id="35688"/>
    <lineage>
        <taxon>Eukaryota</taxon>
        <taxon>Rhodophyta</taxon>
        <taxon>Bangiophyceae</taxon>
        <taxon>Porphyridiales</taxon>
        <taxon>Porphyridiaceae</taxon>
        <taxon>Porphyridium</taxon>
    </lineage>
</organism>
<evidence type="ECO:0000313" key="4">
    <source>
        <dbReference type="Proteomes" id="UP000324585"/>
    </source>
</evidence>
<feature type="domain" description="J" evidence="2">
    <location>
        <begin position="113"/>
        <end position="180"/>
    </location>
</feature>
<evidence type="ECO:0000256" key="1">
    <source>
        <dbReference type="SAM" id="MobiDB-lite"/>
    </source>
</evidence>
<feature type="compositionally biased region" description="Low complexity" evidence="1">
    <location>
        <begin position="37"/>
        <end position="63"/>
    </location>
</feature>
<proteinExistence type="predicted"/>
<dbReference type="SMART" id="SM00271">
    <property type="entry name" value="DnaJ"/>
    <property type="match status" value="1"/>
</dbReference>
<gene>
    <name evidence="3" type="ORF">FVE85_8972</name>
</gene>
<evidence type="ECO:0000313" key="3">
    <source>
        <dbReference type="EMBL" id="KAA8490446.1"/>
    </source>
</evidence>
<feature type="compositionally biased region" description="Basic and acidic residues" evidence="1">
    <location>
        <begin position="64"/>
        <end position="73"/>
    </location>
</feature>
<dbReference type="Proteomes" id="UP000324585">
    <property type="component" value="Unassembled WGS sequence"/>
</dbReference>
<evidence type="ECO:0000259" key="2">
    <source>
        <dbReference type="PROSITE" id="PS50076"/>
    </source>
</evidence>
<dbReference type="GO" id="GO:0042026">
    <property type="term" value="P:protein refolding"/>
    <property type="evidence" value="ECO:0007669"/>
    <property type="project" value="TreeGrafter"/>
</dbReference>
<keyword evidence="4" id="KW-1185">Reference proteome</keyword>
<dbReference type="PRINTS" id="PR00625">
    <property type="entry name" value="JDOMAIN"/>
</dbReference>
<dbReference type="InterPro" id="IPR036869">
    <property type="entry name" value="J_dom_sf"/>
</dbReference>
<dbReference type="OrthoDB" id="10250354at2759"/>
<dbReference type="PANTHER" id="PTHR43096">
    <property type="entry name" value="DNAJ HOMOLOG 1, MITOCHONDRIAL-RELATED"/>
    <property type="match status" value="1"/>
</dbReference>
<reference evidence="4" key="1">
    <citation type="journal article" date="2019" name="Nat. Commun.">
        <title>Expansion of phycobilisome linker gene families in mesophilic red algae.</title>
        <authorList>
            <person name="Lee J."/>
            <person name="Kim D."/>
            <person name="Bhattacharya D."/>
            <person name="Yoon H.S."/>
        </authorList>
    </citation>
    <scope>NUCLEOTIDE SEQUENCE [LARGE SCALE GENOMIC DNA]</scope>
    <source>
        <strain evidence="4">CCMP 1328</strain>
    </source>
</reference>
<dbReference type="GO" id="GO:0051082">
    <property type="term" value="F:unfolded protein binding"/>
    <property type="evidence" value="ECO:0007669"/>
    <property type="project" value="TreeGrafter"/>
</dbReference>
<dbReference type="CDD" id="cd06257">
    <property type="entry name" value="DnaJ"/>
    <property type="match status" value="1"/>
</dbReference>
<accession>A0A5J4YG02</accession>
<comment type="caution">
    <text evidence="3">The sequence shown here is derived from an EMBL/GenBank/DDBJ whole genome shotgun (WGS) entry which is preliminary data.</text>
</comment>
<dbReference type="SUPFAM" id="SSF46565">
    <property type="entry name" value="Chaperone J-domain"/>
    <property type="match status" value="1"/>
</dbReference>
<feature type="region of interest" description="Disordered" evidence="1">
    <location>
        <begin position="29"/>
        <end position="99"/>
    </location>
</feature>